<keyword evidence="2" id="KW-1185">Reference proteome</keyword>
<gene>
    <name evidence="1" type="ORF">DA075_10015</name>
</gene>
<dbReference type="AlphaFoldDB" id="A0A2R4WI61"/>
<dbReference type="RefSeq" id="WP_099953083.1">
    <property type="nucleotide sequence ID" value="NZ_CP028843.1"/>
</dbReference>
<dbReference type="Proteomes" id="UP000244755">
    <property type="component" value="Chromosome 1"/>
</dbReference>
<evidence type="ECO:0000313" key="1">
    <source>
        <dbReference type="EMBL" id="AWB21207.1"/>
    </source>
</evidence>
<protein>
    <submittedName>
        <fullName evidence="1">Uncharacterized protein</fullName>
    </submittedName>
</protein>
<dbReference type="EMBL" id="CP028843">
    <property type="protein sequence ID" value="AWB21207.1"/>
    <property type="molecule type" value="Genomic_DNA"/>
</dbReference>
<evidence type="ECO:0000313" key="2">
    <source>
        <dbReference type="Proteomes" id="UP000244755"/>
    </source>
</evidence>
<accession>A0A2R4WI61</accession>
<dbReference type="KEGG" id="mee:DA075_10015"/>
<organism evidence="1 2">
    <name type="scientific">Methylobacterium currus</name>
    <dbReference type="NCBI Taxonomy" id="2051553"/>
    <lineage>
        <taxon>Bacteria</taxon>
        <taxon>Pseudomonadati</taxon>
        <taxon>Pseudomonadota</taxon>
        <taxon>Alphaproteobacteria</taxon>
        <taxon>Hyphomicrobiales</taxon>
        <taxon>Methylobacteriaceae</taxon>
        <taxon>Methylobacterium</taxon>
    </lineage>
</organism>
<dbReference type="OrthoDB" id="7500285at2"/>
<reference evidence="1 2" key="1">
    <citation type="submission" date="2018-04" db="EMBL/GenBank/DDBJ databases">
        <title>Methylobacterium sp. PR1016A genome.</title>
        <authorList>
            <person name="Park W."/>
        </authorList>
    </citation>
    <scope>NUCLEOTIDE SEQUENCE [LARGE SCALE GENOMIC DNA]</scope>
    <source>
        <strain evidence="1 2">PR1016A</strain>
    </source>
</reference>
<proteinExistence type="predicted"/>
<sequence length="251" mass="26910">MSAVLAAPAMGHNGGPALTPFEVSRDEIDALCAEARHWLEADGVKSQADADGVSKLLDLLRKAIKRADERRVAEAKPHDEAKAEIQARYGALIQDNKSGKGRAVLAVEVCKAALTPWLERQEAEKRAAAEAARREADEQARQAALALQLSKPSDIEEREHAEDLAQDARRAAAAAGRAEADRASARGGTRAVTLRTTYRAEVTDETAFARWVWVNCRADLSAALAAIASRQVAAGVRAIPGVAIHEERKAV</sequence>
<name>A0A2R4WI61_9HYPH</name>